<dbReference type="EMBL" id="CM000883">
    <property type="protein sequence ID" value="KQJ88839.2"/>
    <property type="molecule type" value="Genomic_DNA"/>
</dbReference>
<accession>A0A0Q3EMX4</accession>
<proteinExistence type="predicted"/>
<keyword evidence="5" id="KW-1185">Reference proteome</keyword>
<gene>
    <name evidence="3" type="ORF">BRADI_4g21747v3</name>
</gene>
<evidence type="ECO:0000256" key="1">
    <source>
        <dbReference type="SAM" id="MobiDB-lite"/>
    </source>
</evidence>
<name>A0A0Q3EMX4_BRADI</name>
<feature type="region of interest" description="Disordered" evidence="1">
    <location>
        <begin position="24"/>
        <end position="182"/>
    </location>
</feature>
<evidence type="ECO:0000313" key="4">
    <source>
        <dbReference type="EnsemblPlants" id="KQJ88839"/>
    </source>
</evidence>
<reference evidence="3" key="2">
    <citation type="submission" date="2017-06" db="EMBL/GenBank/DDBJ databases">
        <title>WGS assembly of Brachypodium distachyon.</title>
        <authorList>
            <consortium name="The International Brachypodium Initiative"/>
            <person name="Lucas S."/>
            <person name="Harmon-Smith M."/>
            <person name="Lail K."/>
            <person name="Tice H."/>
            <person name="Grimwood J."/>
            <person name="Bruce D."/>
            <person name="Barry K."/>
            <person name="Shu S."/>
            <person name="Lindquist E."/>
            <person name="Wang M."/>
            <person name="Pitluck S."/>
            <person name="Vogel J.P."/>
            <person name="Garvin D.F."/>
            <person name="Mockler T.C."/>
            <person name="Schmutz J."/>
            <person name="Rokhsar D."/>
            <person name="Bevan M.W."/>
        </authorList>
    </citation>
    <scope>NUCLEOTIDE SEQUENCE</scope>
    <source>
        <strain evidence="3">Bd21</strain>
    </source>
</reference>
<reference evidence="4" key="3">
    <citation type="submission" date="2018-08" db="UniProtKB">
        <authorList>
            <consortium name="EnsemblPlants"/>
        </authorList>
    </citation>
    <scope>IDENTIFICATION</scope>
    <source>
        <strain evidence="4">cv. Bd21</strain>
    </source>
</reference>
<organism evidence="3">
    <name type="scientific">Brachypodium distachyon</name>
    <name type="common">Purple false brome</name>
    <name type="synonym">Trachynia distachya</name>
    <dbReference type="NCBI Taxonomy" id="15368"/>
    <lineage>
        <taxon>Eukaryota</taxon>
        <taxon>Viridiplantae</taxon>
        <taxon>Streptophyta</taxon>
        <taxon>Embryophyta</taxon>
        <taxon>Tracheophyta</taxon>
        <taxon>Spermatophyta</taxon>
        <taxon>Magnoliopsida</taxon>
        <taxon>Liliopsida</taxon>
        <taxon>Poales</taxon>
        <taxon>Poaceae</taxon>
        <taxon>BOP clade</taxon>
        <taxon>Pooideae</taxon>
        <taxon>Stipodae</taxon>
        <taxon>Brachypodieae</taxon>
        <taxon>Brachypodium</taxon>
    </lineage>
</organism>
<reference evidence="3 4" key="1">
    <citation type="journal article" date="2010" name="Nature">
        <title>Genome sequencing and analysis of the model grass Brachypodium distachyon.</title>
        <authorList>
            <consortium name="International Brachypodium Initiative"/>
        </authorList>
    </citation>
    <scope>NUCLEOTIDE SEQUENCE [LARGE SCALE GENOMIC DNA]</scope>
    <source>
        <strain evidence="3 4">Bd21</strain>
    </source>
</reference>
<evidence type="ECO:0000256" key="2">
    <source>
        <dbReference type="SAM" id="SignalP"/>
    </source>
</evidence>
<keyword evidence="2" id="KW-0732">Signal</keyword>
<protein>
    <submittedName>
        <fullName evidence="3 4">Uncharacterized protein</fullName>
    </submittedName>
</protein>
<feature type="compositionally biased region" description="Polar residues" evidence="1">
    <location>
        <begin position="66"/>
        <end position="75"/>
    </location>
</feature>
<dbReference type="Gramene" id="KQJ88839">
    <property type="protein sequence ID" value="KQJ88839"/>
    <property type="gene ID" value="BRADI_4g21747v3"/>
</dbReference>
<dbReference type="AlphaFoldDB" id="A0A0Q3EMX4"/>
<dbReference type="Proteomes" id="UP000008810">
    <property type="component" value="Chromosome 4"/>
</dbReference>
<sequence length="207" mass="22276">MLSSPLLLLLPPLTLHFYSLPSSLTRSQKKPNRRRRLEFRRGERAKRGRSRTLERRRNQGGAVSVPNPNHPSAAQNLRAAAPPHSPPSPTSPAPPAPPKLQRFPASSGSGGHRGGQGGSGRPFGRGTHPLPSRRRRRNAPPASEPMEHGSEGPAAATSAGRGRGAPRRQPPGFGGRGAVIRGRKQQIGYLVVVLLQIFELRSSDPKN</sequence>
<evidence type="ECO:0000313" key="3">
    <source>
        <dbReference type="EMBL" id="KQJ88839.2"/>
    </source>
</evidence>
<feature type="compositionally biased region" description="Basic residues" evidence="1">
    <location>
        <begin position="27"/>
        <end position="50"/>
    </location>
</feature>
<feature type="signal peptide" evidence="2">
    <location>
        <begin position="1"/>
        <end position="16"/>
    </location>
</feature>
<feature type="compositionally biased region" description="Gly residues" evidence="1">
    <location>
        <begin position="108"/>
        <end position="123"/>
    </location>
</feature>
<feature type="chain" id="PRO_5035999501" evidence="2">
    <location>
        <begin position="17"/>
        <end position="207"/>
    </location>
</feature>
<evidence type="ECO:0000313" key="5">
    <source>
        <dbReference type="Proteomes" id="UP000008810"/>
    </source>
</evidence>
<dbReference type="InParanoid" id="A0A0Q3EMX4"/>
<feature type="compositionally biased region" description="Pro residues" evidence="1">
    <location>
        <begin position="83"/>
        <end position="98"/>
    </location>
</feature>
<dbReference type="EnsemblPlants" id="KQJ88839">
    <property type="protein sequence ID" value="KQJ88839"/>
    <property type="gene ID" value="BRADI_4g21747v3"/>
</dbReference>